<dbReference type="GO" id="GO:0016887">
    <property type="term" value="F:ATP hydrolysis activity"/>
    <property type="evidence" value="ECO:0007669"/>
    <property type="project" value="InterPro"/>
</dbReference>
<proteinExistence type="predicted"/>
<evidence type="ECO:0000259" key="7">
    <source>
        <dbReference type="PROSITE" id="PS50893"/>
    </source>
</evidence>
<dbReference type="STRING" id="1548.CSCA_2915"/>
<accession>A0A0E3M771</accession>
<sequence length="251" mass="27927">MIKIEHLKMQFGQSVILKDISIEIGKGEVIVLIGPSGTGKSTFLRCLNFLVKPTEGKITIDGFTVDAKIASKKDIYKLRQKTSMVFQNYNLLKNKTAIQNIMEPMVTVQKKSKKEAEETAVALLKKVGLLDKRDAYPKEMSGGQQQRIGIARAMAVNANVILFDEPTSSLDPELVGEVLTVIKQLAAEHNKTMLIVTHEMKFAKEVADKMIFLEDGYIAGMGTPKEIFENCTNERIRKFVNTVTANSMGDK</sequence>
<dbReference type="SUPFAM" id="SSF52540">
    <property type="entry name" value="P-loop containing nucleoside triphosphate hydrolases"/>
    <property type="match status" value="1"/>
</dbReference>
<keyword evidence="5" id="KW-0067">ATP-binding</keyword>
<gene>
    <name evidence="8" type="ORF">CSCA_2915</name>
</gene>
<dbReference type="RefSeq" id="WP_029161384.1">
    <property type="nucleotide sequence ID" value="NZ_CP009933.1"/>
</dbReference>
<dbReference type="Gene3D" id="3.40.50.300">
    <property type="entry name" value="P-loop containing nucleotide triphosphate hydrolases"/>
    <property type="match status" value="1"/>
</dbReference>
<evidence type="ECO:0000256" key="1">
    <source>
        <dbReference type="ARBA" id="ARBA00004202"/>
    </source>
</evidence>
<dbReference type="EMBL" id="CP009933">
    <property type="protein sequence ID" value="AKA70040.1"/>
    <property type="molecule type" value="Genomic_DNA"/>
</dbReference>
<name>A0A0E3M771_CLOSL</name>
<dbReference type="PROSITE" id="PS00211">
    <property type="entry name" value="ABC_TRANSPORTER_1"/>
    <property type="match status" value="1"/>
</dbReference>
<dbReference type="PROSITE" id="PS50893">
    <property type="entry name" value="ABC_TRANSPORTER_2"/>
    <property type="match status" value="1"/>
</dbReference>
<dbReference type="AlphaFoldDB" id="A0A0E3M771"/>
<evidence type="ECO:0000256" key="6">
    <source>
        <dbReference type="ARBA" id="ARBA00023136"/>
    </source>
</evidence>
<dbReference type="PIRSF" id="PIRSF039085">
    <property type="entry name" value="ABC_ATPase_HisP"/>
    <property type="match status" value="1"/>
</dbReference>
<dbReference type="PANTHER" id="PTHR43166">
    <property type="entry name" value="AMINO ACID IMPORT ATP-BINDING PROTEIN"/>
    <property type="match status" value="1"/>
</dbReference>
<keyword evidence="4" id="KW-0547">Nucleotide-binding</keyword>
<feature type="domain" description="ABC transporter" evidence="7">
    <location>
        <begin position="2"/>
        <end position="240"/>
    </location>
</feature>
<evidence type="ECO:0000313" key="9">
    <source>
        <dbReference type="Proteomes" id="UP000033115"/>
    </source>
</evidence>
<evidence type="ECO:0000256" key="3">
    <source>
        <dbReference type="ARBA" id="ARBA00022475"/>
    </source>
</evidence>
<comment type="subcellular location">
    <subcellularLocation>
        <location evidence="1">Cell membrane</location>
        <topology evidence="1">Peripheral membrane protein</topology>
    </subcellularLocation>
</comment>
<dbReference type="Proteomes" id="UP000033115">
    <property type="component" value="Chromosome"/>
</dbReference>
<protein>
    <submittedName>
        <fullName evidence="8">Polar amino acid ABC transporter ATPase</fullName>
    </submittedName>
</protein>
<dbReference type="InterPro" id="IPR003439">
    <property type="entry name" value="ABC_transporter-like_ATP-bd"/>
</dbReference>
<dbReference type="InterPro" id="IPR017871">
    <property type="entry name" value="ABC_transporter-like_CS"/>
</dbReference>
<dbReference type="GO" id="GO:0005524">
    <property type="term" value="F:ATP binding"/>
    <property type="evidence" value="ECO:0007669"/>
    <property type="project" value="UniProtKB-KW"/>
</dbReference>
<evidence type="ECO:0000313" key="8">
    <source>
        <dbReference type="EMBL" id="AKA70040.1"/>
    </source>
</evidence>
<dbReference type="SMART" id="SM00382">
    <property type="entry name" value="AAA"/>
    <property type="match status" value="1"/>
</dbReference>
<dbReference type="PANTHER" id="PTHR43166:SF35">
    <property type="entry name" value="L-CYSTINE IMPORT ATP-BINDING PROTEIN TCYN"/>
    <property type="match status" value="1"/>
</dbReference>
<dbReference type="InterPro" id="IPR003593">
    <property type="entry name" value="AAA+_ATPase"/>
</dbReference>
<keyword evidence="2" id="KW-0813">Transport</keyword>
<dbReference type="GO" id="GO:0015424">
    <property type="term" value="F:ABC-type amino acid transporter activity"/>
    <property type="evidence" value="ECO:0007669"/>
    <property type="project" value="InterPro"/>
</dbReference>
<dbReference type="InterPro" id="IPR030679">
    <property type="entry name" value="ABC_ATPase_HisP-typ"/>
</dbReference>
<dbReference type="GO" id="GO:0005886">
    <property type="term" value="C:plasma membrane"/>
    <property type="evidence" value="ECO:0007669"/>
    <property type="project" value="UniProtKB-SubCell"/>
</dbReference>
<dbReference type="InterPro" id="IPR050086">
    <property type="entry name" value="MetN_ABC_transporter-like"/>
</dbReference>
<dbReference type="CDD" id="cd03262">
    <property type="entry name" value="ABC_HisP_GlnQ"/>
    <property type="match status" value="1"/>
</dbReference>
<keyword evidence="6" id="KW-0472">Membrane</keyword>
<reference evidence="8 9" key="1">
    <citation type="journal article" date="2015" name="J. Biotechnol.">
        <title>Complete genome sequence of a malodorant-producing acetogen, Clostridium scatologenes ATCC 25775(T).</title>
        <authorList>
            <person name="Zhu Z."/>
            <person name="Guo T."/>
            <person name="Zheng H."/>
            <person name="Song T."/>
            <person name="Ouyang P."/>
            <person name="Xie J."/>
        </authorList>
    </citation>
    <scope>NUCLEOTIDE SEQUENCE [LARGE SCALE GENOMIC DNA]</scope>
    <source>
        <strain evidence="8 9">ATCC 25775</strain>
    </source>
</reference>
<dbReference type="KEGG" id="csq:CSCA_2915"/>
<keyword evidence="9" id="KW-1185">Reference proteome</keyword>
<evidence type="ECO:0000256" key="4">
    <source>
        <dbReference type="ARBA" id="ARBA00022741"/>
    </source>
</evidence>
<organism evidence="8 9">
    <name type="scientific">Clostridium scatologenes</name>
    <dbReference type="NCBI Taxonomy" id="1548"/>
    <lineage>
        <taxon>Bacteria</taxon>
        <taxon>Bacillati</taxon>
        <taxon>Bacillota</taxon>
        <taxon>Clostridia</taxon>
        <taxon>Eubacteriales</taxon>
        <taxon>Clostridiaceae</taxon>
        <taxon>Clostridium</taxon>
    </lineage>
</organism>
<dbReference type="InterPro" id="IPR027417">
    <property type="entry name" value="P-loop_NTPase"/>
</dbReference>
<evidence type="ECO:0000256" key="5">
    <source>
        <dbReference type="ARBA" id="ARBA00022840"/>
    </source>
</evidence>
<keyword evidence="3" id="KW-1003">Cell membrane</keyword>
<dbReference type="Pfam" id="PF00005">
    <property type="entry name" value="ABC_tran"/>
    <property type="match status" value="1"/>
</dbReference>
<evidence type="ECO:0000256" key="2">
    <source>
        <dbReference type="ARBA" id="ARBA00022448"/>
    </source>
</evidence>
<dbReference type="HOGENOM" id="CLU_000604_1_22_9"/>